<name>A0A5J5B370_9ASTE</name>
<protein>
    <submittedName>
        <fullName evidence="1">Uncharacterized protein</fullName>
    </submittedName>
</protein>
<organism evidence="1 2">
    <name type="scientific">Nyssa sinensis</name>
    <dbReference type="NCBI Taxonomy" id="561372"/>
    <lineage>
        <taxon>Eukaryota</taxon>
        <taxon>Viridiplantae</taxon>
        <taxon>Streptophyta</taxon>
        <taxon>Embryophyta</taxon>
        <taxon>Tracheophyta</taxon>
        <taxon>Spermatophyta</taxon>
        <taxon>Magnoliopsida</taxon>
        <taxon>eudicotyledons</taxon>
        <taxon>Gunneridae</taxon>
        <taxon>Pentapetalae</taxon>
        <taxon>asterids</taxon>
        <taxon>Cornales</taxon>
        <taxon>Nyssaceae</taxon>
        <taxon>Nyssa</taxon>
    </lineage>
</organism>
<dbReference type="OrthoDB" id="654716at2759"/>
<gene>
    <name evidence="1" type="ORF">F0562_029164</name>
</gene>
<dbReference type="Proteomes" id="UP000325577">
    <property type="component" value="Linkage Group LG16"/>
</dbReference>
<dbReference type="PANTHER" id="PTHR33511">
    <property type="entry name" value="OS06G0632400 PROTEIN"/>
    <property type="match status" value="1"/>
</dbReference>
<sequence length="145" mass="16459">MGGNNKRQMKSSSPFSAFNIFKTKKSSSANVEDAPVNNIQAYKVWRSDEYRGRWVAEPELKEEAMGGNNKKQMKSSSPFSAFNIFKTKKSSSANVEDVPFNNIQAYKVWRSDEYRGRWVAEPGIDMKASAYIAKRYAATHQVSEN</sequence>
<dbReference type="AlphaFoldDB" id="A0A5J5B370"/>
<evidence type="ECO:0000313" key="2">
    <source>
        <dbReference type="Proteomes" id="UP000325577"/>
    </source>
</evidence>
<reference evidence="1 2" key="1">
    <citation type="submission" date="2019-09" db="EMBL/GenBank/DDBJ databases">
        <title>A chromosome-level genome assembly of the Chinese tupelo Nyssa sinensis.</title>
        <authorList>
            <person name="Yang X."/>
            <person name="Kang M."/>
            <person name="Yang Y."/>
            <person name="Xiong H."/>
            <person name="Wang M."/>
            <person name="Zhang Z."/>
            <person name="Wang Z."/>
            <person name="Wu H."/>
            <person name="Ma T."/>
            <person name="Liu J."/>
            <person name="Xi Z."/>
        </authorList>
    </citation>
    <scope>NUCLEOTIDE SEQUENCE [LARGE SCALE GENOMIC DNA]</scope>
    <source>
        <strain evidence="1">J267</strain>
        <tissue evidence="1">Leaf</tissue>
    </source>
</reference>
<evidence type="ECO:0000313" key="1">
    <source>
        <dbReference type="EMBL" id="KAA8536686.1"/>
    </source>
</evidence>
<accession>A0A5J5B370</accession>
<keyword evidence="2" id="KW-1185">Reference proteome</keyword>
<proteinExistence type="predicted"/>
<dbReference type="EMBL" id="CM018039">
    <property type="protein sequence ID" value="KAA8536686.1"/>
    <property type="molecule type" value="Genomic_DNA"/>
</dbReference>